<dbReference type="SMART" id="SM01217">
    <property type="entry name" value="Fn3_like"/>
    <property type="match status" value="1"/>
</dbReference>
<reference evidence="4 5" key="1">
    <citation type="submission" date="2021-01" db="EMBL/GenBank/DDBJ databases">
        <title>Isolation and description of Catonella massiliensis sp. nov., a novel Catonella species, isolated from a stable periodontitis subject.</title>
        <authorList>
            <person name="Antezack A."/>
            <person name="Boxberger M."/>
            <person name="La Scola B."/>
            <person name="Monnet-Corti V."/>
        </authorList>
    </citation>
    <scope>NUCLEOTIDE SEQUENCE [LARGE SCALE GENOMIC DNA]</scope>
    <source>
        <strain evidence="4 5">Marseille-Q4567</strain>
    </source>
</reference>
<dbReference type="InterPro" id="IPR036881">
    <property type="entry name" value="Glyco_hydro_3_C_sf"/>
</dbReference>
<proteinExistence type="inferred from homology"/>
<comment type="similarity">
    <text evidence="1">Belongs to the glycosyl hydrolase 3 family.</text>
</comment>
<dbReference type="PRINTS" id="PR00133">
    <property type="entry name" value="GLHYDRLASE3"/>
</dbReference>
<comment type="caution">
    <text evidence="4">The sequence shown here is derived from an EMBL/GenBank/DDBJ whole genome shotgun (WGS) entry which is preliminary data.</text>
</comment>
<dbReference type="InterPro" id="IPR017853">
    <property type="entry name" value="GH"/>
</dbReference>
<keyword evidence="2 4" id="KW-0378">Hydrolase</keyword>
<dbReference type="InterPro" id="IPR001764">
    <property type="entry name" value="Glyco_hydro_3_N"/>
</dbReference>
<gene>
    <name evidence="4" type="ORF">JJN12_13875</name>
</gene>
<dbReference type="InterPro" id="IPR050288">
    <property type="entry name" value="Cellulose_deg_GH3"/>
</dbReference>
<dbReference type="SUPFAM" id="SSF51445">
    <property type="entry name" value="(Trans)glycosidases"/>
    <property type="match status" value="1"/>
</dbReference>
<dbReference type="Gene3D" id="2.60.40.10">
    <property type="entry name" value="Immunoglobulins"/>
    <property type="match status" value="1"/>
</dbReference>
<evidence type="ECO:0000256" key="2">
    <source>
        <dbReference type="ARBA" id="ARBA00022801"/>
    </source>
</evidence>
<dbReference type="Gene3D" id="3.40.50.1700">
    <property type="entry name" value="Glycoside hydrolase family 3 C-terminal domain"/>
    <property type="match status" value="1"/>
</dbReference>
<keyword evidence="5" id="KW-1185">Reference proteome</keyword>
<accession>A0ABS1J3W9</accession>
<dbReference type="Gene3D" id="3.20.20.300">
    <property type="entry name" value="Glycoside hydrolase, family 3, N-terminal domain"/>
    <property type="match status" value="1"/>
</dbReference>
<dbReference type="InterPro" id="IPR013783">
    <property type="entry name" value="Ig-like_fold"/>
</dbReference>
<dbReference type="PANTHER" id="PTHR42715:SF10">
    <property type="entry name" value="BETA-GLUCOSIDASE"/>
    <property type="match status" value="1"/>
</dbReference>
<dbReference type="InterPro" id="IPR002772">
    <property type="entry name" value="Glyco_hydro_3_C"/>
</dbReference>
<dbReference type="InterPro" id="IPR026891">
    <property type="entry name" value="Fn3-like"/>
</dbReference>
<protein>
    <submittedName>
        <fullName evidence="4">Glycoside hydrolase family 3 C-terminal domain-containing protein</fullName>
    </submittedName>
</protein>
<evidence type="ECO:0000313" key="4">
    <source>
        <dbReference type="EMBL" id="MBK5898848.1"/>
    </source>
</evidence>
<dbReference type="Pfam" id="PF01915">
    <property type="entry name" value="Glyco_hydro_3_C"/>
    <property type="match status" value="1"/>
</dbReference>
<name>A0ABS1J3W9_9FIRM</name>
<dbReference type="RefSeq" id="WP_208430241.1">
    <property type="nucleotide sequence ID" value="NZ_JAEPRJ010000001.1"/>
</dbReference>
<dbReference type="GO" id="GO:0016787">
    <property type="term" value="F:hydrolase activity"/>
    <property type="evidence" value="ECO:0007669"/>
    <property type="project" value="UniProtKB-KW"/>
</dbReference>
<dbReference type="Pfam" id="PF00933">
    <property type="entry name" value="Glyco_hydro_3"/>
    <property type="match status" value="1"/>
</dbReference>
<evidence type="ECO:0000259" key="3">
    <source>
        <dbReference type="SMART" id="SM01217"/>
    </source>
</evidence>
<evidence type="ECO:0000313" key="5">
    <source>
        <dbReference type="Proteomes" id="UP000604730"/>
    </source>
</evidence>
<dbReference type="PANTHER" id="PTHR42715">
    <property type="entry name" value="BETA-GLUCOSIDASE"/>
    <property type="match status" value="1"/>
</dbReference>
<dbReference type="InterPro" id="IPR036962">
    <property type="entry name" value="Glyco_hydro_3_N_sf"/>
</dbReference>
<dbReference type="SUPFAM" id="SSF52279">
    <property type="entry name" value="Beta-D-glucan exohydrolase, C-terminal domain"/>
    <property type="match status" value="1"/>
</dbReference>
<evidence type="ECO:0000256" key="1">
    <source>
        <dbReference type="ARBA" id="ARBA00005336"/>
    </source>
</evidence>
<dbReference type="Pfam" id="PF14310">
    <property type="entry name" value="Fn3-like"/>
    <property type="match status" value="1"/>
</dbReference>
<sequence>MQKRTRKYSGVRSAEVTSREIKHREIARYAATQGFVLLKNDGLLPLTSDARVFLAGTGAVHAIKGGTGSGDVNEREVVSILTGFKNAGLTVVNEEAILSSTTDYEDAQAEYVEKIFNNMSNISSQDFFELFMREKRRDFKRVPIDEEAVKASDAAFYVVSRVAGEGKDRVLEKGDYYLSDIEKEELNKLGKYTDNIVVLINAGGPVDLSDILSNKSVKAIMNISQPGMELGNAVADVVIGKETPCGKLSATWALLYGDYPNASTFSHNNGDVENERYTEGIYVGYRYFDSFNVKPAFPFGFGLSYTDFEISDVKISASSGEITVESKVTNIGNKYSGREVVQVYAACPQTGIKKEFKRLVGFKKTRELKPGESEALKVTISSKALASFDEEKSHWMLENGEYGIFVGNSSDKAEIAGMVSVKEDYVIEKVEHILPLQEKLEEIVRPDSVISELTKKWKEEAENKGIKAITFVPVTEERAKKGRSDLDLISKDLAAKLSDEELTALLMGEISKGQDNIKDNELIETGICVPGAAGETTCALEEKYGIPGISMADGPAGLRVLRSYDVDRKTGKIYGVGLIGSLEGGLFRRDYKNEDVDKYYMYATAIPIGTHLAQTFDLELVRNLGKLVADEMTEFGIAWWLAPGLNIHRNPLCGRNFEYYSEDPLLSGEMAAAITLGVQSIPGVGTTIKHFACNNQEDNRMSSNSIVSERALREIYLRGFEIAIKTAQPMCIMTSYNLINSIHTANSYDLCTIVARNEWGFEGIIMTDWTTTTAGGSKSSACAIAGNDLIMPANQIDIDNIMAALKDGSLPRSIARACAARLIKVIFQTIGMEDIEAYNKQFGF</sequence>
<dbReference type="EMBL" id="JAEPRJ010000001">
    <property type="protein sequence ID" value="MBK5898848.1"/>
    <property type="molecule type" value="Genomic_DNA"/>
</dbReference>
<feature type="domain" description="Fibronectin type III-like" evidence="3">
    <location>
        <begin position="339"/>
        <end position="410"/>
    </location>
</feature>
<organism evidence="4 5">
    <name type="scientific">Catonella massiliensis</name>
    <dbReference type="NCBI Taxonomy" id="2799636"/>
    <lineage>
        <taxon>Bacteria</taxon>
        <taxon>Bacillati</taxon>
        <taxon>Bacillota</taxon>
        <taxon>Clostridia</taxon>
        <taxon>Lachnospirales</taxon>
        <taxon>Lachnospiraceae</taxon>
        <taxon>Catonella</taxon>
    </lineage>
</organism>
<dbReference type="Proteomes" id="UP000604730">
    <property type="component" value="Unassembled WGS sequence"/>
</dbReference>